<sequence>MDSKAPQCPIPQGVVAYITGANDKVRRYLLWKNEDLVVIQAPPLPHLAGPPDSEPDTEYNPEIDKMFFYGLEEIQTVIHTIEFGKTNWGYLVHNPARGYEVMQKQKTLPKVTCGTWTRLVSRREITFTRFWDIGGWNGYWKGQEVDVFMAYDAYSIDTLDREMWGYLALQGLDLTYEALGHVVEDDGTIVGLMFKPTVGRLLEYRDRALAYNALARIQARGLVFCGAQEYTNFTVMHGKIRITNLASIWYFPDEKRRNEEADIRHWQTLERWFPVLKYVPENRAKTVIQRCVEQNVLLLPRLSPERPLFIRFVLEPYKEAERAKLNNAIITWLRKDAPRRKRLSLSNGRTHSSRDIDWGVTRRAEDLGRHNHPDQAIRGRIETLPSDCDTESTYYETEVYASK</sequence>
<keyword evidence="2" id="KW-1185">Reference proteome</keyword>
<organism evidence="1 2">
    <name type="scientific">Lyophyllum shimeji</name>
    <name type="common">Hon-shimeji</name>
    <name type="synonym">Tricholoma shimeji</name>
    <dbReference type="NCBI Taxonomy" id="47721"/>
    <lineage>
        <taxon>Eukaryota</taxon>
        <taxon>Fungi</taxon>
        <taxon>Dikarya</taxon>
        <taxon>Basidiomycota</taxon>
        <taxon>Agaricomycotina</taxon>
        <taxon>Agaricomycetes</taxon>
        <taxon>Agaricomycetidae</taxon>
        <taxon>Agaricales</taxon>
        <taxon>Tricholomatineae</taxon>
        <taxon>Lyophyllaceae</taxon>
        <taxon>Lyophyllum</taxon>
    </lineage>
</organism>
<evidence type="ECO:0000313" key="1">
    <source>
        <dbReference type="EMBL" id="GLB44523.1"/>
    </source>
</evidence>
<reference evidence="1" key="1">
    <citation type="submission" date="2022-07" db="EMBL/GenBank/DDBJ databases">
        <title>The genome of Lyophyllum shimeji provides insight into the initial evolution of ectomycorrhizal fungal genome.</title>
        <authorList>
            <person name="Kobayashi Y."/>
            <person name="Shibata T."/>
            <person name="Hirakawa H."/>
            <person name="Shigenobu S."/>
            <person name="Nishiyama T."/>
            <person name="Yamada A."/>
            <person name="Hasebe M."/>
            <person name="Kawaguchi M."/>
        </authorList>
    </citation>
    <scope>NUCLEOTIDE SEQUENCE</scope>
    <source>
        <strain evidence="1">AT787</strain>
    </source>
</reference>
<name>A0A9P3PZR3_LYOSH</name>
<dbReference type="Proteomes" id="UP001063166">
    <property type="component" value="Unassembled WGS sequence"/>
</dbReference>
<evidence type="ECO:0000313" key="2">
    <source>
        <dbReference type="Proteomes" id="UP001063166"/>
    </source>
</evidence>
<proteinExistence type="predicted"/>
<comment type="caution">
    <text evidence="1">The sequence shown here is derived from an EMBL/GenBank/DDBJ whole genome shotgun (WGS) entry which is preliminary data.</text>
</comment>
<dbReference type="AlphaFoldDB" id="A0A9P3PZR3"/>
<protein>
    <submittedName>
        <fullName evidence="1">Uncharacterized protein</fullName>
    </submittedName>
</protein>
<dbReference type="EMBL" id="BRPK01000017">
    <property type="protein sequence ID" value="GLB44523.1"/>
    <property type="molecule type" value="Genomic_DNA"/>
</dbReference>
<accession>A0A9P3PZR3</accession>
<gene>
    <name evidence="1" type="ORF">LshimejAT787_1701500</name>
</gene>
<dbReference type="OrthoDB" id="2874131at2759"/>